<dbReference type="Proteomes" id="UP001218231">
    <property type="component" value="Chromosome"/>
</dbReference>
<dbReference type="Gene3D" id="2.40.170.20">
    <property type="entry name" value="TonB-dependent receptor, beta-barrel domain"/>
    <property type="match status" value="1"/>
</dbReference>
<dbReference type="Pfam" id="PF07715">
    <property type="entry name" value="Plug"/>
    <property type="match status" value="1"/>
</dbReference>
<evidence type="ECO:0000256" key="1">
    <source>
        <dbReference type="ARBA" id="ARBA00004571"/>
    </source>
</evidence>
<keyword evidence="6 8" id="KW-0472">Membrane</keyword>
<evidence type="ECO:0000256" key="7">
    <source>
        <dbReference type="ARBA" id="ARBA00023237"/>
    </source>
</evidence>
<feature type="domain" description="TonB-dependent receptor plug" evidence="12">
    <location>
        <begin position="55"/>
        <end position="167"/>
    </location>
</feature>
<keyword evidence="3 8" id="KW-1134">Transmembrane beta strand</keyword>
<feature type="signal peptide" evidence="10">
    <location>
        <begin position="1"/>
        <end position="29"/>
    </location>
</feature>
<evidence type="ECO:0000256" key="8">
    <source>
        <dbReference type="PROSITE-ProRule" id="PRU01360"/>
    </source>
</evidence>
<evidence type="ECO:0000256" key="9">
    <source>
        <dbReference type="RuleBase" id="RU003357"/>
    </source>
</evidence>
<keyword evidence="10" id="KW-0732">Signal</keyword>
<feature type="chain" id="PRO_5046447994" evidence="10">
    <location>
        <begin position="30"/>
        <end position="933"/>
    </location>
</feature>
<keyword evidence="4 8" id="KW-0812">Transmembrane</keyword>
<evidence type="ECO:0000256" key="3">
    <source>
        <dbReference type="ARBA" id="ARBA00022452"/>
    </source>
</evidence>
<evidence type="ECO:0000259" key="11">
    <source>
        <dbReference type="Pfam" id="PF00593"/>
    </source>
</evidence>
<evidence type="ECO:0000313" key="13">
    <source>
        <dbReference type="EMBL" id="WCT76242.1"/>
    </source>
</evidence>
<evidence type="ECO:0000259" key="12">
    <source>
        <dbReference type="Pfam" id="PF07715"/>
    </source>
</evidence>
<organism evidence="13 14">
    <name type="scientific">Novosphingobium humi</name>
    <dbReference type="NCBI Taxonomy" id="2282397"/>
    <lineage>
        <taxon>Bacteria</taxon>
        <taxon>Pseudomonadati</taxon>
        <taxon>Pseudomonadota</taxon>
        <taxon>Alphaproteobacteria</taxon>
        <taxon>Sphingomonadales</taxon>
        <taxon>Sphingomonadaceae</taxon>
        <taxon>Novosphingobium</taxon>
    </lineage>
</organism>
<dbReference type="PANTHER" id="PTHR40980">
    <property type="entry name" value="PLUG DOMAIN-CONTAINING PROTEIN"/>
    <property type="match status" value="1"/>
</dbReference>
<evidence type="ECO:0000313" key="14">
    <source>
        <dbReference type="Proteomes" id="UP001218231"/>
    </source>
</evidence>
<dbReference type="InterPro" id="IPR010104">
    <property type="entry name" value="TonB_rcpt_bac"/>
</dbReference>
<gene>
    <name evidence="13" type="ORF">PQ457_09785</name>
</gene>
<dbReference type="NCBIfam" id="TIGR01782">
    <property type="entry name" value="TonB-Xanth-Caul"/>
    <property type="match status" value="1"/>
</dbReference>
<evidence type="ECO:0000256" key="2">
    <source>
        <dbReference type="ARBA" id="ARBA00022448"/>
    </source>
</evidence>
<keyword evidence="13" id="KW-0675">Receptor</keyword>
<dbReference type="EMBL" id="CP117417">
    <property type="protein sequence ID" value="WCT76242.1"/>
    <property type="molecule type" value="Genomic_DNA"/>
</dbReference>
<dbReference type="CDD" id="cd01347">
    <property type="entry name" value="ligand_gated_channel"/>
    <property type="match status" value="1"/>
</dbReference>
<keyword evidence="7 8" id="KW-0998">Cell outer membrane</keyword>
<dbReference type="InterPro" id="IPR037066">
    <property type="entry name" value="Plug_dom_sf"/>
</dbReference>
<accession>A0ABY7TUD1</accession>
<protein>
    <submittedName>
        <fullName evidence="13">TonB-dependent receptor</fullName>
    </submittedName>
</protein>
<dbReference type="Gene3D" id="2.170.130.10">
    <property type="entry name" value="TonB-dependent receptor, plug domain"/>
    <property type="match status" value="1"/>
</dbReference>
<dbReference type="SUPFAM" id="SSF56935">
    <property type="entry name" value="Porins"/>
    <property type="match status" value="1"/>
</dbReference>
<dbReference type="InterPro" id="IPR012910">
    <property type="entry name" value="Plug_dom"/>
</dbReference>
<feature type="domain" description="TonB-dependent receptor-like beta-barrel" evidence="11">
    <location>
        <begin position="422"/>
        <end position="899"/>
    </location>
</feature>
<dbReference type="InterPro" id="IPR000531">
    <property type="entry name" value="Beta-barrel_TonB"/>
</dbReference>
<dbReference type="InterPro" id="IPR039426">
    <property type="entry name" value="TonB-dep_rcpt-like"/>
</dbReference>
<dbReference type="InterPro" id="IPR036942">
    <property type="entry name" value="Beta-barrel_TonB_sf"/>
</dbReference>
<evidence type="ECO:0000256" key="6">
    <source>
        <dbReference type="ARBA" id="ARBA00023136"/>
    </source>
</evidence>
<evidence type="ECO:0000256" key="5">
    <source>
        <dbReference type="ARBA" id="ARBA00023077"/>
    </source>
</evidence>
<name>A0ABY7TUD1_9SPHN</name>
<dbReference type="RefSeq" id="WP_273616693.1">
    <property type="nucleotide sequence ID" value="NZ_CP117417.1"/>
</dbReference>
<dbReference type="PROSITE" id="PS52016">
    <property type="entry name" value="TONB_DEPENDENT_REC_3"/>
    <property type="match status" value="1"/>
</dbReference>
<keyword evidence="5 9" id="KW-0798">TonB box</keyword>
<evidence type="ECO:0000256" key="4">
    <source>
        <dbReference type="ARBA" id="ARBA00022692"/>
    </source>
</evidence>
<comment type="subcellular location">
    <subcellularLocation>
        <location evidence="1 8">Cell outer membrane</location>
        <topology evidence="1 8">Multi-pass membrane protein</topology>
    </subcellularLocation>
</comment>
<reference evidence="13 14" key="1">
    <citation type="submission" date="2023-02" db="EMBL/GenBank/DDBJ databases">
        <title>Genome sequence of Novosphingobium humi KACC 19094.</title>
        <authorList>
            <person name="Kim S."/>
            <person name="Heo J."/>
            <person name="Kwon S.-W."/>
        </authorList>
    </citation>
    <scope>NUCLEOTIDE SEQUENCE [LARGE SCALE GENOMIC DNA]</scope>
    <source>
        <strain evidence="13 14">KACC 19094</strain>
    </source>
</reference>
<proteinExistence type="inferred from homology"/>
<keyword evidence="2 8" id="KW-0813">Transport</keyword>
<sequence>MASKAHLWRCSCASAALIVALVAPALAHAQSAPATNADIIVSGIRQSLANALNTKRNSDQVVDAISAEDVGKFPDKNVGEALQRITGVQISRAGGEGSAVSIRGVDPGLIRVEINGQSTLSTAAGPAAGSATNPAVEFRDIPAEFISRLEVVKSATADMTEGGLGGTVRIITRRPFDTKKDYLAGSVQGVYGTLGDRLDPKFALIGSHLFAHDTLGVLLSATYEKRSLWYDQAKTTGWRQIRKVGATAAQCSQTAQSGCVDLNNDGTGDFYPDIPRYAMYRERTERYAMNGIVEWRPSDNFRLFFDNTYTRGQQTLNSQLMQINTFSALTSALSLSNDTSVNAGNAASYVQFQQTPVANPNSTNALGVSYRNINGTIDRQTYTGTLGSEWHVSPKLTLRARGGYSWARAFNDEIDVVGTQYGLTSVTVDFRNPVGAPNISLSTDPTSPAGINNLQIQHKPRQNVQTERNFQFDGDYDVGGFLKQIKFGVQRRVTDLNSIYHDGTVTYEGYTATPGVGDIKTRTWVTGTAVDAVTSTGTNAAILSQIQSYVKYADLGDHNFFSTGNIGSTNIQRWLNMNMAIANAAGIPTTYTTSNWSPGDTYDVKQKNWAGYVSTKWGFTPFDRNLAVVVGARVIRMETIASGYNINTSAGTFAPVSFTGNHTYVLPSANLRYELVPNKLILRATATSVAAAPDLAKIAPSMSLNTIAQTGSRGNPNLSPYTAQQYDLGLEWYISRVNYLSATFWRKDIQGFPYKRATTETYNGTDFTISTYYNSAAPVQINGFEAGLVYGFDFLPGPFKNMGLQANYTYAKDRGFTTAGYYSGQALGFPGLSRHSYNLSAFYDDGRLNARISYNWRSRYNIGPERDNLNAFGRPYGQWDSSISYRIGDHFTAFVDLVNITNAQRIEDEESAYRVSTVETYGRRVYFGVRAKM</sequence>
<comment type="similarity">
    <text evidence="8 9">Belongs to the TonB-dependent receptor family.</text>
</comment>
<keyword evidence="14" id="KW-1185">Reference proteome</keyword>
<dbReference type="PANTHER" id="PTHR40980:SF3">
    <property type="entry name" value="TONB-DEPENDENT RECEPTOR-LIKE BETA-BARREL DOMAIN-CONTAINING PROTEIN"/>
    <property type="match status" value="1"/>
</dbReference>
<evidence type="ECO:0000256" key="10">
    <source>
        <dbReference type="SAM" id="SignalP"/>
    </source>
</evidence>
<dbReference type="Pfam" id="PF00593">
    <property type="entry name" value="TonB_dep_Rec_b-barrel"/>
    <property type="match status" value="1"/>
</dbReference>